<dbReference type="SUPFAM" id="SSF50985">
    <property type="entry name" value="RCC1/BLIP-II"/>
    <property type="match status" value="1"/>
</dbReference>
<dbReference type="PANTHER" id="PTHR11042">
    <property type="entry name" value="EUKARYOTIC TRANSLATION INITIATION FACTOR 2-ALPHA KINASE EIF2-ALPHA KINASE -RELATED"/>
    <property type="match status" value="1"/>
</dbReference>
<dbReference type="PROSITE" id="PS50011">
    <property type="entry name" value="PROTEIN_KINASE_DOM"/>
    <property type="match status" value="1"/>
</dbReference>
<proteinExistence type="predicted"/>
<evidence type="ECO:0000313" key="9">
    <source>
        <dbReference type="Proteomes" id="UP000728032"/>
    </source>
</evidence>
<feature type="binding site" evidence="6">
    <location>
        <position position="251"/>
    </location>
    <ligand>
        <name>ATP</name>
        <dbReference type="ChEBI" id="CHEBI:30616"/>
    </ligand>
</feature>
<sequence length="429" mass="49026">GGVYGWGDNSKGQVGAEHLSNNIVLEPIKLRFTDNGRQYAIKSVFCGDFSSFAITGEGLVFSWGRNDCYQLGHMVLGQVCTPRLIADLTGLRVVGGVVGHSGASYLYTDDSFVYFCGEYRERDGNDVKATKYGPKILDSWGIKGIRVLKTNFGRKVIMVLDWIILEYNDIRPNIPTYTNLFDYCMKECRVTFKTIGFGEYKKFNFSKKHVPVGLSVINDRYEELCELGSGSFGIVYKMRDKNDGKEYAVKKLSAPEEYYKELQNLVTVRSEYCVQFINSWLECDNYYIVMELCSQSLQNILDTKLEVFGRQCGEPMGSVEAFISCQIFKELLECVQYLHGLEPPVTHRDLYPDNILMSRKSSAYGIYFKLCDFGLSTVRQQASDKGNPSYQAPEIYQGRQYDHKVDLYSLYRIGEKLFDVNLDYECILY</sequence>
<dbReference type="Gene3D" id="2.130.10.30">
    <property type="entry name" value="Regulator of chromosome condensation 1/beta-lactamase-inhibitor protein II"/>
    <property type="match status" value="1"/>
</dbReference>
<gene>
    <name evidence="8" type="ORF">ONB1V03_LOCUS13618</name>
</gene>
<evidence type="ECO:0000313" key="8">
    <source>
        <dbReference type="EMBL" id="CAD7656983.1"/>
    </source>
</evidence>
<accession>A0A7R9MBM4</accession>
<dbReference type="GO" id="GO:0005524">
    <property type="term" value="F:ATP binding"/>
    <property type="evidence" value="ECO:0007669"/>
    <property type="project" value="UniProtKB-UniRule"/>
</dbReference>
<dbReference type="InterPro" id="IPR000719">
    <property type="entry name" value="Prot_kinase_dom"/>
</dbReference>
<dbReference type="InterPro" id="IPR000408">
    <property type="entry name" value="Reg_chr_condens"/>
</dbReference>
<feature type="repeat" description="RCC1" evidence="5">
    <location>
        <begin position="58"/>
        <end position="109"/>
    </location>
</feature>
<name>A0A7R9MBM4_9ACAR</name>
<dbReference type="Pfam" id="PF13540">
    <property type="entry name" value="RCC1_2"/>
    <property type="match status" value="1"/>
</dbReference>
<evidence type="ECO:0000256" key="4">
    <source>
        <dbReference type="ARBA" id="ARBA00022840"/>
    </source>
</evidence>
<evidence type="ECO:0000256" key="6">
    <source>
        <dbReference type="PROSITE-ProRule" id="PRU10141"/>
    </source>
</evidence>
<evidence type="ECO:0000256" key="1">
    <source>
        <dbReference type="ARBA" id="ARBA00022679"/>
    </source>
</evidence>
<evidence type="ECO:0000256" key="2">
    <source>
        <dbReference type="ARBA" id="ARBA00022741"/>
    </source>
</evidence>
<feature type="non-terminal residue" evidence="8">
    <location>
        <position position="1"/>
    </location>
</feature>
<dbReference type="EMBL" id="CAJPVJ010012142">
    <property type="protein sequence ID" value="CAG2174170.1"/>
    <property type="molecule type" value="Genomic_DNA"/>
</dbReference>
<dbReference type="InterPro" id="IPR009091">
    <property type="entry name" value="RCC1/BLIP-II"/>
</dbReference>
<dbReference type="EMBL" id="OC926967">
    <property type="protein sequence ID" value="CAD7656983.1"/>
    <property type="molecule type" value="Genomic_DNA"/>
</dbReference>
<feature type="non-terminal residue" evidence="8">
    <location>
        <position position="429"/>
    </location>
</feature>
<feature type="repeat" description="RCC1" evidence="5">
    <location>
        <begin position="1"/>
        <end position="57"/>
    </location>
</feature>
<dbReference type="InterPro" id="IPR011009">
    <property type="entry name" value="Kinase-like_dom_sf"/>
</dbReference>
<feature type="domain" description="Protein kinase" evidence="7">
    <location>
        <begin position="221"/>
        <end position="429"/>
    </location>
</feature>
<dbReference type="SUPFAM" id="SSF56112">
    <property type="entry name" value="Protein kinase-like (PK-like)"/>
    <property type="match status" value="1"/>
</dbReference>
<organism evidence="8">
    <name type="scientific">Oppiella nova</name>
    <dbReference type="NCBI Taxonomy" id="334625"/>
    <lineage>
        <taxon>Eukaryota</taxon>
        <taxon>Metazoa</taxon>
        <taxon>Ecdysozoa</taxon>
        <taxon>Arthropoda</taxon>
        <taxon>Chelicerata</taxon>
        <taxon>Arachnida</taxon>
        <taxon>Acari</taxon>
        <taxon>Acariformes</taxon>
        <taxon>Sarcoptiformes</taxon>
        <taxon>Oribatida</taxon>
        <taxon>Brachypylina</taxon>
        <taxon>Oppioidea</taxon>
        <taxon>Oppiidae</taxon>
        <taxon>Oppiella</taxon>
    </lineage>
</organism>
<reference evidence="8" key="1">
    <citation type="submission" date="2020-11" db="EMBL/GenBank/DDBJ databases">
        <authorList>
            <person name="Tran Van P."/>
        </authorList>
    </citation>
    <scope>NUCLEOTIDE SEQUENCE</scope>
</reference>
<dbReference type="InterPro" id="IPR050339">
    <property type="entry name" value="CC_SR_Kinase"/>
</dbReference>
<keyword evidence="9" id="KW-1185">Reference proteome</keyword>
<dbReference type="Proteomes" id="UP000728032">
    <property type="component" value="Unassembled WGS sequence"/>
</dbReference>
<dbReference type="GO" id="GO:0005737">
    <property type="term" value="C:cytoplasm"/>
    <property type="evidence" value="ECO:0007669"/>
    <property type="project" value="TreeGrafter"/>
</dbReference>
<evidence type="ECO:0000256" key="3">
    <source>
        <dbReference type="ARBA" id="ARBA00022777"/>
    </source>
</evidence>
<dbReference type="GO" id="GO:0004672">
    <property type="term" value="F:protein kinase activity"/>
    <property type="evidence" value="ECO:0007669"/>
    <property type="project" value="InterPro"/>
</dbReference>
<keyword evidence="1" id="KW-0808">Transferase</keyword>
<evidence type="ECO:0000259" key="7">
    <source>
        <dbReference type="PROSITE" id="PS50011"/>
    </source>
</evidence>
<dbReference type="Pfam" id="PF00069">
    <property type="entry name" value="Pkinase"/>
    <property type="match status" value="1"/>
</dbReference>
<evidence type="ECO:0000256" key="5">
    <source>
        <dbReference type="PROSITE-ProRule" id="PRU00235"/>
    </source>
</evidence>
<keyword evidence="2 6" id="KW-0547">Nucleotide-binding</keyword>
<protein>
    <recommendedName>
        <fullName evidence="7">Protein kinase domain-containing protein</fullName>
    </recommendedName>
</protein>
<keyword evidence="4 6" id="KW-0067">ATP-binding</keyword>
<dbReference type="OrthoDB" id="341578at2759"/>
<dbReference type="PROSITE" id="PS50012">
    <property type="entry name" value="RCC1_3"/>
    <property type="match status" value="2"/>
</dbReference>
<dbReference type="PROSITE" id="PS00107">
    <property type="entry name" value="PROTEIN_KINASE_ATP"/>
    <property type="match status" value="1"/>
</dbReference>
<dbReference type="GO" id="GO:0005634">
    <property type="term" value="C:nucleus"/>
    <property type="evidence" value="ECO:0007669"/>
    <property type="project" value="TreeGrafter"/>
</dbReference>
<dbReference type="InterPro" id="IPR017441">
    <property type="entry name" value="Protein_kinase_ATP_BS"/>
</dbReference>
<dbReference type="Gene3D" id="1.10.510.10">
    <property type="entry name" value="Transferase(Phosphotransferase) domain 1"/>
    <property type="match status" value="1"/>
</dbReference>
<keyword evidence="3" id="KW-0418">Kinase</keyword>
<dbReference type="AlphaFoldDB" id="A0A7R9MBM4"/>